<dbReference type="EMBL" id="JAEIJD010000003">
    <property type="protein sequence ID" value="MBI6629219.1"/>
    <property type="molecule type" value="Genomic_DNA"/>
</dbReference>
<evidence type="ECO:0000259" key="2">
    <source>
        <dbReference type="Pfam" id="PF08239"/>
    </source>
</evidence>
<dbReference type="Gene3D" id="2.30.30.40">
    <property type="entry name" value="SH3 Domains"/>
    <property type="match status" value="1"/>
</dbReference>
<dbReference type="Pfam" id="PF08239">
    <property type="entry name" value="SH3_3"/>
    <property type="match status" value="1"/>
</dbReference>
<comment type="caution">
    <text evidence="3">The sequence shown here is derived from an EMBL/GenBank/DDBJ whole genome shotgun (WGS) entry which is preliminary data.</text>
</comment>
<evidence type="ECO:0000313" key="3">
    <source>
        <dbReference type="EMBL" id="MBI6629219.1"/>
    </source>
</evidence>
<organism evidence="3 4">
    <name type="scientific">Pontibaca salina</name>
    <dbReference type="NCBI Taxonomy" id="2795731"/>
    <lineage>
        <taxon>Bacteria</taxon>
        <taxon>Pseudomonadati</taxon>
        <taxon>Pseudomonadota</taxon>
        <taxon>Alphaproteobacteria</taxon>
        <taxon>Rhodobacterales</taxon>
        <taxon>Roseobacteraceae</taxon>
        <taxon>Pontibaca</taxon>
    </lineage>
</organism>
<feature type="domain" description="SH3b" evidence="2">
    <location>
        <begin position="121"/>
        <end position="173"/>
    </location>
</feature>
<evidence type="ECO:0000256" key="1">
    <source>
        <dbReference type="SAM" id="MobiDB-lite"/>
    </source>
</evidence>
<gene>
    <name evidence="3" type="ORF">JAO82_04920</name>
</gene>
<proteinExistence type="predicted"/>
<evidence type="ECO:0000313" key="4">
    <source>
        <dbReference type="Proteomes" id="UP000613255"/>
    </source>
</evidence>
<feature type="region of interest" description="Disordered" evidence="1">
    <location>
        <begin position="1"/>
        <end position="84"/>
    </location>
</feature>
<reference evidence="3" key="1">
    <citation type="submission" date="2020-12" db="EMBL/GenBank/DDBJ databases">
        <title>Pontibaca salina gen. nov., sp. nov., isolated from marine sediment.</title>
        <authorList>
            <person name="Bo J."/>
            <person name="Wang S."/>
            <person name="Song X."/>
            <person name="Du Z."/>
        </authorList>
    </citation>
    <scope>NUCLEOTIDE SEQUENCE</scope>
    <source>
        <strain evidence="3">S1109L</strain>
    </source>
</reference>
<keyword evidence="4" id="KW-1185">Reference proteome</keyword>
<sequence length="177" mass="19083">MSGGSDFRPPEPPTAIAQAEPGENRPTATGNSDGFDARPMITNLRAKPEKRPIQESASRKDAIQTSLESGPVILSDSRADSGDGTGVRVATLEPNDITLAPSGPHKTDFREIDIRLVIGTNVNMRQGPGTSYPVIARMDLGDKVEVLSDPGNGWLRLRNLREMRIGWIAASLIGKER</sequence>
<dbReference type="Proteomes" id="UP000613255">
    <property type="component" value="Unassembled WGS sequence"/>
</dbReference>
<dbReference type="AlphaFoldDB" id="A0A934M2W1"/>
<dbReference type="InterPro" id="IPR003646">
    <property type="entry name" value="SH3-like_bac-type"/>
</dbReference>
<protein>
    <submittedName>
        <fullName evidence="3">SH3 domain-containing protein</fullName>
    </submittedName>
</protein>
<accession>A0A934M2W1</accession>
<feature type="compositionally biased region" description="Basic and acidic residues" evidence="1">
    <location>
        <begin position="46"/>
        <end position="62"/>
    </location>
</feature>
<name>A0A934M2W1_9RHOB</name>